<evidence type="ECO:0000256" key="5">
    <source>
        <dbReference type="ARBA" id="ARBA00022705"/>
    </source>
</evidence>
<dbReference type="Pfam" id="PF09115">
    <property type="entry name" value="DNApol3-delta_C"/>
    <property type="match status" value="1"/>
</dbReference>
<dbReference type="Gene3D" id="3.40.50.300">
    <property type="entry name" value="P-loop containing nucleotide triphosphate hydrolases"/>
    <property type="match status" value="1"/>
</dbReference>
<evidence type="ECO:0000256" key="2">
    <source>
        <dbReference type="ARBA" id="ARBA00014363"/>
    </source>
</evidence>
<dbReference type="InterPro" id="IPR015199">
    <property type="entry name" value="DNA_pol_III_delta_C"/>
</dbReference>
<evidence type="ECO:0000313" key="9">
    <source>
        <dbReference type="EMBL" id="QEQ97041.1"/>
    </source>
</evidence>
<evidence type="ECO:0000256" key="6">
    <source>
        <dbReference type="ARBA" id="ARBA00022932"/>
    </source>
</evidence>
<protein>
    <recommendedName>
        <fullName evidence="2">DNA polymerase III subunit delta'</fullName>
        <ecNumber evidence="1">2.7.7.7</ecNumber>
    </recommendedName>
</protein>
<dbReference type="AlphaFoldDB" id="A0A5P1RCR2"/>
<accession>A0A5P1RCR2</accession>
<feature type="domain" description="DNA polymerase III delta subunit C-terminal" evidence="8">
    <location>
        <begin position="222"/>
        <end position="334"/>
    </location>
</feature>
<comment type="catalytic activity">
    <reaction evidence="7">
        <text>DNA(n) + a 2'-deoxyribonucleoside 5'-triphosphate = DNA(n+1) + diphosphate</text>
        <dbReference type="Rhea" id="RHEA:22508"/>
        <dbReference type="Rhea" id="RHEA-COMP:17339"/>
        <dbReference type="Rhea" id="RHEA-COMP:17340"/>
        <dbReference type="ChEBI" id="CHEBI:33019"/>
        <dbReference type="ChEBI" id="CHEBI:61560"/>
        <dbReference type="ChEBI" id="CHEBI:173112"/>
        <dbReference type="EC" id="2.7.7.7"/>
    </reaction>
</comment>
<sequence>MEISDRYHSLNAVVYPWFDGQWQRVLKLFNDQRLPHALLLNGMPGIGKVRLAEAIAGYVMCHQPLNDKACGECRSCQLLNSSGHPDLYFLQPEAPGKAIKVDQVRQLTEFMHNTSQQGGYRVVLLEPAEAMNTSAANALLKTLEEPGRDTLLILITHQLGQVMPTIKSRCQRLDCHLPNSEVAANWLSAELEIDTDAARKLLNIVHGAPIAGLTFKKEGLQALRADFLTALRDLLRQKVTPLEVASQFSKEDIEQLLGWLHGLLADITRILMTQNNDMIRNVDMLKMLSGVAKHTTPEKVFTLSDFVQSECLGLQRRQNPNKQLLLERTLIDWTALVRS</sequence>
<keyword evidence="4 9" id="KW-0548">Nucleotidyltransferase</keyword>
<dbReference type="GO" id="GO:0003677">
    <property type="term" value="F:DNA binding"/>
    <property type="evidence" value="ECO:0007669"/>
    <property type="project" value="InterPro"/>
</dbReference>
<dbReference type="OrthoDB" id="9811073at2"/>
<proteinExistence type="predicted"/>
<evidence type="ECO:0000256" key="4">
    <source>
        <dbReference type="ARBA" id="ARBA00022695"/>
    </source>
</evidence>
<evidence type="ECO:0000256" key="1">
    <source>
        <dbReference type="ARBA" id="ARBA00012417"/>
    </source>
</evidence>
<dbReference type="InterPro" id="IPR027417">
    <property type="entry name" value="P-loop_NTPase"/>
</dbReference>
<dbReference type="SUPFAM" id="SSF48019">
    <property type="entry name" value="post-AAA+ oligomerization domain-like"/>
    <property type="match status" value="1"/>
</dbReference>
<dbReference type="GO" id="GO:0003887">
    <property type="term" value="F:DNA-directed DNA polymerase activity"/>
    <property type="evidence" value="ECO:0007669"/>
    <property type="project" value="UniProtKB-KW"/>
</dbReference>
<dbReference type="InterPro" id="IPR050238">
    <property type="entry name" value="DNA_Rep/Repair_Clamp_Loader"/>
</dbReference>
<dbReference type="KEGG" id="ncu:F0U83_10130"/>
<name>A0A5P1RCR2_9GAMM</name>
<dbReference type="InterPro" id="IPR004622">
    <property type="entry name" value="DNA_pol_HolB"/>
</dbReference>
<evidence type="ECO:0000256" key="7">
    <source>
        <dbReference type="ARBA" id="ARBA00049244"/>
    </source>
</evidence>
<dbReference type="NCBIfam" id="TIGR00678">
    <property type="entry name" value="holB"/>
    <property type="match status" value="1"/>
</dbReference>
<dbReference type="NCBIfam" id="NF004310">
    <property type="entry name" value="PRK05707.1"/>
    <property type="match status" value="1"/>
</dbReference>
<dbReference type="Pfam" id="PF13177">
    <property type="entry name" value="DNA_pol3_delta2"/>
    <property type="match status" value="1"/>
</dbReference>
<evidence type="ECO:0000313" key="10">
    <source>
        <dbReference type="Proteomes" id="UP000324760"/>
    </source>
</evidence>
<organism evidence="9 10">
    <name type="scientific">Neptunomonas concharum</name>
    <dbReference type="NCBI Taxonomy" id="1031538"/>
    <lineage>
        <taxon>Bacteria</taxon>
        <taxon>Pseudomonadati</taxon>
        <taxon>Pseudomonadota</taxon>
        <taxon>Gammaproteobacteria</taxon>
        <taxon>Oceanospirillales</taxon>
        <taxon>Oceanospirillaceae</taxon>
        <taxon>Neptunomonas</taxon>
    </lineage>
</organism>
<keyword evidence="10" id="KW-1185">Reference proteome</keyword>
<dbReference type="RefSeq" id="WP_138987649.1">
    <property type="nucleotide sequence ID" value="NZ_CP043869.1"/>
</dbReference>
<dbReference type="GO" id="GO:0008408">
    <property type="term" value="F:3'-5' exonuclease activity"/>
    <property type="evidence" value="ECO:0007669"/>
    <property type="project" value="InterPro"/>
</dbReference>
<gene>
    <name evidence="9" type="ORF">F0U83_10130</name>
</gene>
<dbReference type="PANTHER" id="PTHR11669:SF8">
    <property type="entry name" value="DNA POLYMERASE III SUBUNIT DELTA"/>
    <property type="match status" value="1"/>
</dbReference>
<dbReference type="EC" id="2.7.7.7" evidence="1"/>
<evidence type="ECO:0000256" key="3">
    <source>
        <dbReference type="ARBA" id="ARBA00022679"/>
    </source>
</evidence>
<keyword evidence="3 9" id="KW-0808">Transferase</keyword>
<reference evidence="9 10" key="1">
    <citation type="journal article" date="2019" name="Biochem. Eng. J.">
        <title>Metabolic engineering of the marine bacteria Neptunomonas concharum for the production of acetoin and meso-2,3-butanediol from acetate.</title>
        <authorList>
            <person name="Li W."/>
            <person name="Pu N."/>
            <person name="Liu C.-X."/>
            <person name="Yuan Q.-P."/>
            <person name="Li Z.-J."/>
        </authorList>
    </citation>
    <scope>NUCLEOTIDE SEQUENCE [LARGE SCALE GENOMIC DNA]</scope>
    <source>
        <strain evidence="9 10">JCM17730</strain>
    </source>
</reference>
<dbReference type="SUPFAM" id="SSF52540">
    <property type="entry name" value="P-loop containing nucleoside triphosphate hydrolases"/>
    <property type="match status" value="1"/>
</dbReference>
<dbReference type="PANTHER" id="PTHR11669">
    <property type="entry name" value="REPLICATION FACTOR C / DNA POLYMERASE III GAMMA-TAU SUBUNIT"/>
    <property type="match status" value="1"/>
</dbReference>
<dbReference type="Proteomes" id="UP000324760">
    <property type="component" value="Chromosome"/>
</dbReference>
<dbReference type="GO" id="GO:0006261">
    <property type="term" value="P:DNA-templated DNA replication"/>
    <property type="evidence" value="ECO:0007669"/>
    <property type="project" value="TreeGrafter"/>
</dbReference>
<dbReference type="EMBL" id="CP043869">
    <property type="protein sequence ID" value="QEQ97041.1"/>
    <property type="molecule type" value="Genomic_DNA"/>
</dbReference>
<evidence type="ECO:0000259" key="8">
    <source>
        <dbReference type="Pfam" id="PF09115"/>
    </source>
</evidence>
<keyword evidence="5" id="KW-0235">DNA replication</keyword>
<keyword evidence="6" id="KW-0239">DNA-directed DNA polymerase</keyword>
<dbReference type="Gene3D" id="1.20.272.10">
    <property type="match status" value="1"/>
</dbReference>
<dbReference type="GO" id="GO:0009360">
    <property type="term" value="C:DNA polymerase III complex"/>
    <property type="evidence" value="ECO:0007669"/>
    <property type="project" value="InterPro"/>
</dbReference>
<dbReference type="InterPro" id="IPR008921">
    <property type="entry name" value="DNA_pol3_clamp-load_cplx_C"/>
</dbReference>